<evidence type="ECO:0000313" key="2">
    <source>
        <dbReference type="Proteomes" id="UP001589532"/>
    </source>
</evidence>
<protein>
    <recommendedName>
        <fullName evidence="3">TetR family transcriptional regulator</fullName>
    </recommendedName>
</protein>
<dbReference type="Gene3D" id="1.10.357.10">
    <property type="entry name" value="Tetracycline Repressor, domain 2"/>
    <property type="match status" value="1"/>
</dbReference>
<dbReference type="RefSeq" id="WP_344987425.1">
    <property type="nucleotide sequence ID" value="NZ_BAAAXV010000001.1"/>
</dbReference>
<dbReference type="Proteomes" id="UP001589532">
    <property type="component" value="Unassembled WGS sequence"/>
</dbReference>
<dbReference type="SUPFAM" id="SSF48498">
    <property type="entry name" value="Tetracyclin repressor-like, C-terminal domain"/>
    <property type="match status" value="1"/>
</dbReference>
<dbReference type="EMBL" id="JBHMBW010000033">
    <property type="protein sequence ID" value="MFB9627484.1"/>
    <property type="molecule type" value="Genomic_DNA"/>
</dbReference>
<sequence length="108" mass="11780">MAAELADINTRDRELTGIILRMWLSSGGDATDGVFAPSSSHVLVSCMERGRESGTLAATVGVRQAAQLLMDLYIGVLCRWVRADEAFSLRTEFDRMIDLALPGLVHRG</sequence>
<dbReference type="InterPro" id="IPR036271">
    <property type="entry name" value="Tet_transcr_reg_TetR-rel_C_sf"/>
</dbReference>
<proteinExistence type="predicted"/>
<name>A0ABV5S744_9ACTN</name>
<organism evidence="1 2">
    <name type="scientific">Nonomuraea helvata</name>
    <dbReference type="NCBI Taxonomy" id="37484"/>
    <lineage>
        <taxon>Bacteria</taxon>
        <taxon>Bacillati</taxon>
        <taxon>Actinomycetota</taxon>
        <taxon>Actinomycetes</taxon>
        <taxon>Streptosporangiales</taxon>
        <taxon>Streptosporangiaceae</taxon>
        <taxon>Nonomuraea</taxon>
    </lineage>
</organism>
<reference evidence="1 2" key="1">
    <citation type="submission" date="2024-09" db="EMBL/GenBank/DDBJ databases">
        <authorList>
            <person name="Sun Q."/>
            <person name="Mori K."/>
        </authorList>
    </citation>
    <scope>NUCLEOTIDE SEQUENCE [LARGE SCALE GENOMIC DNA]</scope>
    <source>
        <strain evidence="1 2">JCM 3143</strain>
    </source>
</reference>
<keyword evidence="2" id="KW-1185">Reference proteome</keyword>
<comment type="caution">
    <text evidence="1">The sequence shown here is derived from an EMBL/GenBank/DDBJ whole genome shotgun (WGS) entry which is preliminary data.</text>
</comment>
<evidence type="ECO:0000313" key="1">
    <source>
        <dbReference type="EMBL" id="MFB9627484.1"/>
    </source>
</evidence>
<evidence type="ECO:0008006" key="3">
    <source>
        <dbReference type="Google" id="ProtNLM"/>
    </source>
</evidence>
<accession>A0ABV5S744</accession>
<gene>
    <name evidence="1" type="ORF">ACFFSA_30765</name>
</gene>